<dbReference type="GO" id="GO:0004719">
    <property type="term" value="F:protein-L-isoaspartate (D-aspartate) O-methyltransferase activity"/>
    <property type="evidence" value="ECO:0007669"/>
    <property type="project" value="UniProtKB-EC"/>
</dbReference>
<dbReference type="PANTHER" id="PTHR11579:SF0">
    <property type="entry name" value="PROTEIN-L-ISOASPARTATE(D-ASPARTATE) O-METHYLTRANSFERASE"/>
    <property type="match status" value="1"/>
</dbReference>
<keyword evidence="5" id="KW-0963">Cytoplasm</keyword>
<comment type="caution">
    <text evidence="13">The sequence shown here is derived from an EMBL/GenBank/DDBJ whole genome shotgun (WGS) entry which is preliminary data.</text>
</comment>
<comment type="subcellular location">
    <subcellularLocation>
        <location evidence="1">Cytoplasm</location>
    </subcellularLocation>
</comment>
<evidence type="ECO:0000256" key="6">
    <source>
        <dbReference type="ARBA" id="ARBA00022603"/>
    </source>
</evidence>
<dbReference type="InterPro" id="IPR000682">
    <property type="entry name" value="PCMT"/>
</dbReference>
<dbReference type="Gene3D" id="3.40.50.150">
    <property type="entry name" value="Vaccinia Virus protein VP39"/>
    <property type="match status" value="1"/>
</dbReference>
<sequence>MNWQHHAEALAEAATHGSSRWRAPVAETPRHLFIPRWWQRDGDAYALRIPQNDDEWLTAAYADTSLITRVGPLHADLATPDDRPRGRPTSSATLPSLVVTMHRHACLDPDDMLLYVGTGSGYGTALASRYLAHPDRVTSVDVDPYLVEAARDRLGEIGLCPRVETVDATGSLPVRPGSVDRIVSMVSVRTIPPSWLEALCPGGRLVTTIAGTSLLVTAERDPDGGATGRVLWDRAGFMTARHGDDYPPGLDTLLAAAEHQDGEDVTTGPYPVVDVEQAWDLDSMLSVTTPGIVHRYHQDGENRTAIMAHADGSWARATAVGIDRPTVHQGGPRRLWDALDEVRAYWLNHGELPVRGARVLVNAEGRTILARGGWHTKL</sequence>
<keyword evidence="8" id="KW-0949">S-adenosyl-L-methionine</keyword>
<dbReference type="GO" id="GO:0005737">
    <property type="term" value="C:cytoplasm"/>
    <property type="evidence" value="ECO:0007669"/>
    <property type="project" value="UniProtKB-SubCell"/>
</dbReference>
<dbReference type="InterPro" id="IPR029063">
    <property type="entry name" value="SAM-dependent_MTases_sf"/>
</dbReference>
<dbReference type="PANTHER" id="PTHR11579">
    <property type="entry name" value="PROTEIN-L-ISOASPARTATE O-METHYLTRANSFERASE"/>
    <property type="match status" value="1"/>
</dbReference>
<organism evidence="13 14">
    <name type="scientific">Streptomyces morookaense</name>
    <name type="common">Streptoverticillium morookaense</name>
    <dbReference type="NCBI Taxonomy" id="1970"/>
    <lineage>
        <taxon>Bacteria</taxon>
        <taxon>Bacillati</taxon>
        <taxon>Actinomycetota</taxon>
        <taxon>Actinomycetes</taxon>
        <taxon>Kitasatosporales</taxon>
        <taxon>Streptomycetaceae</taxon>
        <taxon>Streptomyces</taxon>
    </lineage>
</organism>
<keyword evidence="14" id="KW-1185">Reference proteome</keyword>
<feature type="region of interest" description="Disordered" evidence="12">
    <location>
        <begin position="75"/>
        <end position="94"/>
    </location>
</feature>
<dbReference type="RefSeq" id="WP_171078204.1">
    <property type="nucleotide sequence ID" value="NZ_BNBU01000001.1"/>
</dbReference>
<evidence type="ECO:0000313" key="14">
    <source>
        <dbReference type="Proteomes" id="UP000587462"/>
    </source>
</evidence>
<dbReference type="CDD" id="cd02440">
    <property type="entry name" value="AdoMet_MTases"/>
    <property type="match status" value="1"/>
</dbReference>
<dbReference type="EMBL" id="JABBXF010000004">
    <property type="protein sequence ID" value="NVK76399.1"/>
    <property type="molecule type" value="Genomic_DNA"/>
</dbReference>
<dbReference type="EC" id="2.1.1.77" evidence="3"/>
<keyword evidence="7 13" id="KW-0808">Transferase</keyword>
<evidence type="ECO:0000256" key="8">
    <source>
        <dbReference type="ARBA" id="ARBA00022691"/>
    </source>
</evidence>
<protein>
    <recommendedName>
        <fullName evidence="4">Protein-L-isoaspartate O-methyltransferase</fullName>
        <ecNumber evidence="3">2.1.1.77</ecNumber>
    </recommendedName>
    <alternativeName>
        <fullName evidence="11">L-isoaspartyl protein carboxyl methyltransferase</fullName>
    </alternativeName>
    <alternativeName>
        <fullName evidence="9">Protein L-isoaspartyl methyltransferase</fullName>
    </alternativeName>
    <alternativeName>
        <fullName evidence="10">Protein-beta-aspartate methyltransferase</fullName>
    </alternativeName>
</protein>
<evidence type="ECO:0000256" key="11">
    <source>
        <dbReference type="ARBA" id="ARBA00031350"/>
    </source>
</evidence>
<comment type="similarity">
    <text evidence="2">Belongs to the methyltransferase superfamily. L-isoaspartyl/D-aspartyl protein methyltransferase family.</text>
</comment>
<dbReference type="GO" id="GO:0032259">
    <property type="term" value="P:methylation"/>
    <property type="evidence" value="ECO:0007669"/>
    <property type="project" value="UniProtKB-KW"/>
</dbReference>
<evidence type="ECO:0000256" key="1">
    <source>
        <dbReference type="ARBA" id="ARBA00004496"/>
    </source>
</evidence>
<evidence type="ECO:0000256" key="4">
    <source>
        <dbReference type="ARBA" id="ARBA00013346"/>
    </source>
</evidence>
<dbReference type="Pfam" id="PF01135">
    <property type="entry name" value="PCMT"/>
    <property type="match status" value="1"/>
</dbReference>
<dbReference type="SUPFAM" id="SSF53335">
    <property type="entry name" value="S-adenosyl-L-methionine-dependent methyltransferases"/>
    <property type="match status" value="1"/>
</dbReference>
<evidence type="ECO:0000256" key="9">
    <source>
        <dbReference type="ARBA" id="ARBA00030757"/>
    </source>
</evidence>
<dbReference type="Proteomes" id="UP000587462">
    <property type="component" value="Unassembled WGS sequence"/>
</dbReference>
<evidence type="ECO:0000256" key="10">
    <source>
        <dbReference type="ARBA" id="ARBA00031323"/>
    </source>
</evidence>
<gene>
    <name evidence="13" type="ORF">HG542_01860</name>
</gene>
<evidence type="ECO:0000313" key="13">
    <source>
        <dbReference type="EMBL" id="NVK76399.1"/>
    </source>
</evidence>
<keyword evidence="6 13" id="KW-0489">Methyltransferase</keyword>
<evidence type="ECO:0000256" key="3">
    <source>
        <dbReference type="ARBA" id="ARBA00011890"/>
    </source>
</evidence>
<dbReference type="AlphaFoldDB" id="A0A7Y7AZU3"/>
<evidence type="ECO:0000256" key="2">
    <source>
        <dbReference type="ARBA" id="ARBA00005369"/>
    </source>
</evidence>
<name>A0A7Y7AZU3_STRMO</name>
<evidence type="ECO:0000256" key="12">
    <source>
        <dbReference type="SAM" id="MobiDB-lite"/>
    </source>
</evidence>
<evidence type="ECO:0000256" key="7">
    <source>
        <dbReference type="ARBA" id="ARBA00022679"/>
    </source>
</evidence>
<proteinExistence type="inferred from homology"/>
<evidence type="ECO:0000256" key="5">
    <source>
        <dbReference type="ARBA" id="ARBA00022490"/>
    </source>
</evidence>
<reference evidence="13 14" key="1">
    <citation type="submission" date="2020-04" db="EMBL/GenBank/DDBJ databases">
        <title>Draft Genome Sequence of Streptomyces morookaense DSM 40503, an 8-azaguanine-producing strain.</title>
        <authorList>
            <person name="Qi J."/>
            <person name="Gao J.-M."/>
        </authorList>
    </citation>
    <scope>NUCLEOTIDE SEQUENCE [LARGE SCALE GENOMIC DNA]</scope>
    <source>
        <strain evidence="13 14">DSM 40503</strain>
    </source>
</reference>
<accession>A0A7Y7AZU3</accession>